<accession>A0A1D8IML7</accession>
<evidence type="ECO:0000313" key="2">
    <source>
        <dbReference type="Proteomes" id="UP000095401"/>
    </source>
</evidence>
<evidence type="ECO:0000313" key="1">
    <source>
        <dbReference type="EMBL" id="AOU97710.1"/>
    </source>
</evidence>
<dbReference type="KEGG" id="aprs:BI364_06830"/>
<gene>
    <name evidence="1" type="ORF">BI364_06830</name>
</gene>
<protein>
    <submittedName>
        <fullName evidence="1">Uncharacterized protein</fullName>
    </submittedName>
</protein>
<reference evidence="2" key="1">
    <citation type="submission" date="2016-09" db="EMBL/GenBank/DDBJ databases">
        <title>Acidihalobacter prosperus F5.</title>
        <authorList>
            <person name="Khaleque H.N."/>
            <person name="Ramsay J.P."/>
            <person name="Kaksonen A.H."/>
            <person name="Boxall N.J."/>
            <person name="Watkin E.L.J."/>
        </authorList>
    </citation>
    <scope>NUCLEOTIDE SEQUENCE [LARGE SCALE GENOMIC DNA]</scope>
    <source>
        <strain evidence="2">F5</strain>
    </source>
</reference>
<proteinExistence type="predicted"/>
<dbReference type="Proteomes" id="UP000095401">
    <property type="component" value="Chromosome"/>
</dbReference>
<dbReference type="EMBL" id="CP017415">
    <property type="protein sequence ID" value="AOU97710.1"/>
    <property type="molecule type" value="Genomic_DNA"/>
</dbReference>
<keyword evidence="2" id="KW-1185">Reference proteome</keyword>
<sequence length="67" mass="7440">MSGMPSVSQVLQKIRGKDRFDTTARQVGVFDQLTSILVTWSSQDLMETFAPKPEVGLELIRADPGKM</sequence>
<organism evidence="1 2">
    <name type="scientific">Acidihalobacter yilgarnensis</name>
    <dbReference type="NCBI Taxonomy" id="2819280"/>
    <lineage>
        <taxon>Bacteria</taxon>
        <taxon>Pseudomonadati</taxon>
        <taxon>Pseudomonadota</taxon>
        <taxon>Gammaproteobacteria</taxon>
        <taxon>Chromatiales</taxon>
        <taxon>Ectothiorhodospiraceae</taxon>
        <taxon>Acidihalobacter</taxon>
    </lineage>
</organism>
<dbReference type="AlphaFoldDB" id="A0A1D8IML7"/>
<name>A0A1D8IML7_9GAMM</name>